<dbReference type="Proteomes" id="UP001055658">
    <property type="component" value="Chromosome"/>
</dbReference>
<dbReference type="RefSeq" id="WP_252085322.1">
    <property type="nucleotide sequence ID" value="NZ_CP092418.1"/>
</dbReference>
<accession>A0ABY4VF88</accession>
<dbReference type="Gene3D" id="3.40.50.10540">
    <property type="entry name" value="Crotonobetainyl-coa:carnitine coa-transferase, domain 1"/>
    <property type="match status" value="1"/>
</dbReference>
<evidence type="ECO:0000313" key="3">
    <source>
        <dbReference type="Proteomes" id="UP001055658"/>
    </source>
</evidence>
<dbReference type="Gene3D" id="3.30.1540.10">
    <property type="entry name" value="formyl-coa transferase, domain 3"/>
    <property type="match status" value="1"/>
</dbReference>
<name>A0ABY4VF88_9GAMM</name>
<dbReference type="InterPro" id="IPR003673">
    <property type="entry name" value="CoA-Trfase_fam_III"/>
</dbReference>
<dbReference type="EMBL" id="CP092418">
    <property type="protein sequence ID" value="USD22969.1"/>
    <property type="molecule type" value="Genomic_DNA"/>
</dbReference>
<dbReference type="GO" id="GO:0016740">
    <property type="term" value="F:transferase activity"/>
    <property type="evidence" value="ECO:0007669"/>
    <property type="project" value="UniProtKB-KW"/>
</dbReference>
<dbReference type="Pfam" id="PF02515">
    <property type="entry name" value="CoA_transf_3"/>
    <property type="match status" value="1"/>
</dbReference>
<proteinExistence type="predicted"/>
<protein>
    <submittedName>
        <fullName evidence="2">CoA transferase</fullName>
    </submittedName>
</protein>
<dbReference type="PANTHER" id="PTHR48207">
    <property type="entry name" value="SUCCINATE--HYDROXYMETHYLGLUTARATE COA-TRANSFERASE"/>
    <property type="match status" value="1"/>
</dbReference>
<dbReference type="InterPro" id="IPR023606">
    <property type="entry name" value="CoA-Trfase_III_dom_1_sf"/>
</dbReference>
<sequence length="403" mass="44646">MLPLKGVRVVAVEQYGAGPFGTLYLANLGAEIIKVEDVSQGGDVGRTVGPYFVKGEEEEENKDNTSLFFQGFNHNKKSLSLNLKTEEGQQILQKLIATADGVSCNLRGDVPEKLGITYKALRKINPRIVCAHLTAYGRSGSRATWPGYDYPMQAEAGYFKLTGEPDSPPTRCGLSLVDLSTGVAMALALVSGILSAQEMGRGRDIDVSLFDNALYNLCYVAMWQLNAGHNQQRPPRSAHFSLTPCQLYTTKDDWIYLMCNKEKFWVELCNAVGHSGLCQDPRFVDFKARLKHRDSLTTELDKIFSKKTTTEWLKILTGRVPAAPIYDVEQALNNPFVAETGRIRSMTSDAGNEIKILAPSIHCGDETVEFRRAPHLGEDNESILQELGYSAEEIGKFAKQRII</sequence>
<evidence type="ECO:0000313" key="2">
    <source>
        <dbReference type="EMBL" id="USD22969.1"/>
    </source>
</evidence>
<dbReference type="PANTHER" id="PTHR48207:SF3">
    <property type="entry name" value="SUCCINATE--HYDROXYMETHYLGLUTARATE COA-TRANSFERASE"/>
    <property type="match status" value="1"/>
</dbReference>
<dbReference type="InterPro" id="IPR044855">
    <property type="entry name" value="CoA-Trfase_III_dom3_sf"/>
</dbReference>
<evidence type="ECO:0000256" key="1">
    <source>
        <dbReference type="ARBA" id="ARBA00022679"/>
    </source>
</evidence>
<organism evidence="2 3">
    <name type="scientific">Microbulbifer variabilis</name>
    <dbReference type="NCBI Taxonomy" id="266805"/>
    <lineage>
        <taxon>Bacteria</taxon>
        <taxon>Pseudomonadati</taxon>
        <taxon>Pseudomonadota</taxon>
        <taxon>Gammaproteobacteria</taxon>
        <taxon>Cellvibrionales</taxon>
        <taxon>Microbulbiferaceae</taxon>
        <taxon>Microbulbifer</taxon>
    </lineage>
</organism>
<keyword evidence="3" id="KW-1185">Reference proteome</keyword>
<dbReference type="SUPFAM" id="SSF89796">
    <property type="entry name" value="CoA-transferase family III (CaiB/BaiF)"/>
    <property type="match status" value="1"/>
</dbReference>
<keyword evidence="1 2" id="KW-0808">Transferase</keyword>
<reference evidence="2" key="1">
    <citation type="submission" date="2022-02" db="EMBL/GenBank/DDBJ databases">
        <title>Coral-associated bacteria.</title>
        <authorList>
            <person name="Tang K."/>
            <person name="Wang X."/>
        </authorList>
    </citation>
    <scope>NUCLEOTIDE SEQUENCE</scope>
    <source>
        <strain evidence="2">SCSIO 43006</strain>
    </source>
</reference>
<gene>
    <name evidence="2" type="ORF">MJO52_07485</name>
</gene>
<dbReference type="InterPro" id="IPR050483">
    <property type="entry name" value="CoA-transferase_III_domain"/>
</dbReference>